<protein>
    <submittedName>
        <fullName evidence="1">Uncharacterized protein</fullName>
    </submittedName>
</protein>
<reference evidence="1" key="1">
    <citation type="journal article" date="2013" name="Environ. Microbiol.">
        <title>Microbiota from the distal guts of lean and obese adolescents exhibit partial functional redundancy besides clear differences in community structure.</title>
        <authorList>
            <person name="Ferrer M."/>
            <person name="Ruiz A."/>
            <person name="Lanza F."/>
            <person name="Haange S.B."/>
            <person name="Oberbach A."/>
            <person name="Till H."/>
            <person name="Bargiela R."/>
            <person name="Campoy C."/>
            <person name="Segura M.T."/>
            <person name="Richter M."/>
            <person name="von Bergen M."/>
            <person name="Seifert J."/>
            <person name="Suarez A."/>
        </authorList>
    </citation>
    <scope>NUCLEOTIDE SEQUENCE</scope>
</reference>
<feature type="non-terminal residue" evidence="1">
    <location>
        <position position="1"/>
    </location>
</feature>
<proteinExistence type="predicted"/>
<dbReference type="EMBL" id="AJWZ01000253">
    <property type="protein sequence ID" value="EKC77428.1"/>
    <property type="molecule type" value="Genomic_DNA"/>
</dbReference>
<comment type="caution">
    <text evidence="1">The sequence shown here is derived from an EMBL/GenBank/DDBJ whole genome shotgun (WGS) entry which is preliminary data.</text>
</comment>
<accession>K1U568</accession>
<sequence>TFKAPEIRNPDDLSKILGITERAGGLTPNKAKEVTYKFLGDEYEDYPDEWGNIPIALAQQSSASPAPADDTLIAKSSDDVISVLKSIRDRFEE</sequence>
<gene>
    <name evidence="1" type="ORF">OBE_00356</name>
</gene>
<name>K1U568_9ZZZZ</name>
<organism evidence="1">
    <name type="scientific">human gut metagenome</name>
    <dbReference type="NCBI Taxonomy" id="408170"/>
    <lineage>
        <taxon>unclassified sequences</taxon>
        <taxon>metagenomes</taxon>
        <taxon>organismal metagenomes</taxon>
    </lineage>
</organism>
<dbReference type="AlphaFoldDB" id="K1U568"/>
<evidence type="ECO:0000313" key="1">
    <source>
        <dbReference type="EMBL" id="EKC77428.1"/>
    </source>
</evidence>